<dbReference type="AlphaFoldDB" id="A0A9Q0MKX4"/>
<evidence type="ECO:0000256" key="4">
    <source>
        <dbReference type="ARBA" id="ARBA00022598"/>
    </source>
</evidence>
<evidence type="ECO:0000256" key="7">
    <source>
        <dbReference type="ARBA" id="ARBA00022840"/>
    </source>
</evidence>
<evidence type="ECO:0000256" key="10">
    <source>
        <dbReference type="RuleBase" id="RU368009"/>
    </source>
</evidence>
<reference evidence="12" key="1">
    <citation type="submission" date="2022-12" db="EMBL/GenBank/DDBJ databases">
        <title>Genome assemblies of Blomia tropicalis.</title>
        <authorList>
            <person name="Cui Y."/>
        </authorList>
    </citation>
    <scope>NUCLEOTIDE SEQUENCE</scope>
    <source>
        <tissue evidence="12">Adult mites</tissue>
    </source>
</reference>
<sequence length="422" mass="47356">MIKPRKWNHLSKILTRNGPFVQADFDCSTALDILKDMRILVIGAGGLGCELLKCLSLMGFVDIHVIDCDTIELSNLNRQFLFRTKDIGRSKAVVAAEFINNRVSGCQVIAHDCKIEDKDKDFYYQFNIIVVGLDAIEPRKWLNQTIFQLLEPSMDGDGLENIIPIVDGGTEGFKGNARVIIPSQNYPCIECTLDLYPPRITFPMCTLAQRPRLPEHCIEYVRLVLWTKDKPFGETPLDGDDPMHLQWVYERSLERSKEFGIDGVSYRLTQGVVKNIIPAVASTNSVIASACATEVFKLATASAPLLHNYMVFNDSCGIYTYTYEAEQKPDCSVCSNLPQNLSVSKLITLQQLIALLKERFNMESPSITTITASGMQTLYMKSLGAALEANLNRTLLELNLVNGQRLLAFDRNQNKNIILQFV</sequence>
<dbReference type="EC" id="6.2.1.64" evidence="8 10"/>
<accession>A0A9Q0MKX4</accession>
<evidence type="ECO:0000256" key="2">
    <source>
        <dbReference type="ARBA" id="ARBA00006310"/>
    </source>
</evidence>
<dbReference type="GO" id="GO:0005737">
    <property type="term" value="C:cytoplasm"/>
    <property type="evidence" value="ECO:0007669"/>
    <property type="project" value="TreeGrafter"/>
</dbReference>
<dbReference type="Gene3D" id="3.40.50.720">
    <property type="entry name" value="NAD(P)-binding Rossmann-like Domain"/>
    <property type="match status" value="1"/>
</dbReference>
<dbReference type="OMA" id="PYLENYM"/>
<dbReference type="SUPFAM" id="SSF69572">
    <property type="entry name" value="Activating enzymes of the ubiquitin-like proteins"/>
    <property type="match status" value="1"/>
</dbReference>
<gene>
    <name evidence="12" type="ORF">RDWZM_004300</name>
</gene>
<dbReference type="FunFam" id="1.10.10.520:FF:000001">
    <property type="entry name" value="NEDD8-activating enzyme E1 catalytic subunit"/>
    <property type="match status" value="1"/>
</dbReference>
<comment type="similarity">
    <text evidence="2 10">Belongs to the ubiquitin-activating E1 family. UBA3 subfamily.</text>
</comment>
<dbReference type="GO" id="GO:0045116">
    <property type="term" value="P:protein neddylation"/>
    <property type="evidence" value="ECO:0007669"/>
    <property type="project" value="UniProtKB-UniRule"/>
</dbReference>
<dbReference type="InterPro" id="IPR045886">
    <property type="entry name" value="ThiF/MoeB/HesA"/>
</dbReference>
<organism evidence="12 13">
    <name type="scientific">Blomia tropicalis</name>
    <name type="common">Mite</name>
    <dbReference type="NCBI Taxonomy" id="40697"/>
    <lineage>
        <taxon>Eukaryota</taxon>
        <taxon>Metazoa</taxon>
        <taxon>Ecdysozoa</taxon>
        <taxon>Arthropoda</taxon>
        <taxon>Chelicerata</taxon>
        <taxon>Arachnida</taxon>
        <taxon>Acari</taxon>
        <taxon>Acariformes</taxon>
        <taxon>Sarcoptiformes</taxon>
        <taxon>Astigmata</taxon>
        <taxon>Glycyphagoidea</taxon>
        <taxon>Echimyopodidae</taxon>
        <taxon>Blomia</taxon>
    </lineage>
</organism>
<dbReference type="Gene3D" id="3.10.290.20">
    <property type="entry name" value="Ubiquitin-like 2 activating enzyme e1b. Chain: B, domain 3"/>
    <property type="match status" value="1"/>
</dbReference>
<evidence type="ECO:0000256" key="5">
    <source>
        <dbReference type="ARBA" id="ARBA00022741"/>
    </source>
</evidence>
<evidence type="ECO:0000313" key="13">
    <source>
        <dbReference type="Proteomes" id="UP001142055"/>
    </source>
</evidence>
<evidence type="ECO:0000313" key="12">
    <source>
        <dbReference type="EMBL" id="KAJ6225755.1"/>
    </source>
</evidence>
<dbReference type="Gene3D" id="1.10.10.520">
    <property type="entry name" value="Ubiquitin activating enzymes (Uba3). Chain: B, domain 2"/>
    <property type="match status" value="1"/>
</dbReference>
<feature type="domain" description="E2 binding" evidence="11">
    <location>
        <begin position="341"/>
        <end position="422"/>
    </location>
</feature>
<dbReference type="PANTHER" id="PTHR10953:SF6">
    <property type="entry name" value="NEDD8-ACTIVATING ENZYME E1 CATALYTIC SUBUNIT"/>
    <property type="match status" value="1"/>
</dbReference>
<evidence type="ECO:0000256" key="3">
    <source>
        <dbReference type="ARBA" id="ARBA00015203"/>
    </source>
</evidence>
<comment type="caution">
    <text evidence="12">The sequence shown here is derived from an EMBL/GenBank/DDBJ whole genome shotgun (WGS) entry which is preliminary data.</text>
</comment>
<keyword evidence="6 10" id="KW-0833">Ubl conjugation pathway</keyword>
<dbReference type="PANTHER" id="PTHR10953">
    <property type="entry name" value="UBIQUITIN-ACTIVATING ENZYME E1"/>
    <property type="match status" value="1"/>
</dbReference>
<dbReference type="Pfam" id="PF08825">
    <property type="entry name" value="E2_bind"/>
    <property type="match status" value="1"/>
</dbReference>
<comment type="pathway">
    <text evidence="1 10">Protein modification; protein neddylation.</text>
</comment>
<dbReference type="InterPro" id="IPR014929">
    <property type="entry name" value="E2-binding"/>
</dbReference>
<keyword evidence="4 10" id="KW-0436">Ligase</keyword>
<dbReference type="GO" id="GO:0005634">
    <property type="term" value="C:nucleus"/>
    <property type="evidence" value="ECO:0007669"/>
    <property type="project" value="TreeGrafter"/>
</dbReference>
<evidence type="ECO:0000259" key="11">
    <source>
        <dbReference type="SMART" id="SM01181"/>
    </source>
</evidence>
<dbReference type="InterPro" id="IPR023318">
    <property type="entry name" value="Ub_act_enz_dom_a_sf"/>
</dbReference>
<evidence type="ECO:0000256" key="8">
    <source>
        <dbReference type="ARBA" id="ARBA00023624"/>
    </source>
</evidence>
<protein>
    <recommendedName>
        <fullName evidence="3 10">NEDD8-activating enzyme E1 catalytic subunit</fullName>
        <ecNumber evidence="8 10">6.2.1.64</ecNumber>
    </recommendedName>
</protein>
<dbReference type="CDD" id="cd01488">
    <property type="entry name" value="Uba3_RUB"/>
    <property type="match status" value="1"/>
</dbReference>
<dbReference type="GO" id="GO:0019781">
    <property type="term" value="F:NEDD8 activating enzyme activity"/>
    <property type="evidence" value="ECO:0007669"/>
    <property type="project" value="UniProtKB-UniRule"/>
</dbReference>
<dbReference type="InterPro" id="IPR035985">
    <property type="entry name" value="Ubiquitin-activating_enz"/>
</dbReference>
<keyword evidence="13" id="KW-1185">Reference proteome</keyword>
<comment type="catalytic activity">
    <reaction evidence="9 10">
        <text>ATP + [NEDD8 protein] + [E1 NEDD8-activating enzyme]-L-cysteine = AMP + diphosphate + [E1 NEDD8-activating enzyme]-S-[NEDD8 protein]-yl-L-cysteine.</text>
        <dbReference type="EC" id="6.2.1.64"/>
    </reaction>
</comment>
<evidence type="ECO:0000256" key="9">
    <source>
        <dbReference type="ARBA" id="ARBA00024626"/>
    </source>
</evidence>
<evidence type="ECO:0000256" key="1">
    <source>
        <dbReference type="ARBA" id="ARBA00005032"/>
    </source>
</evidence>
<dbReference type="Proteomes" id="UP001142055">
    <property type="component" value="Chromosome 1"/>
</dbReference>
<dbReference type="EMBL" id="JAPWDV010000001">
    <property type="protein sequence ID" value="KAJ6225755.1"/>
    <property type="molecule type" value="Genomic_DNA"/>
</dbReference>
<dbReference type="InterPro" id="IPR000594">
    <property type="entry name" value="ThiF_NAD_FAD-bd"/>
</dbReference>
<name>A0A9Q0MKX4_BLOTA</name>
<comment type="function">
    <text evidence="10">Catalytic subunit of the dimeric E1 enzyme, which activates NEDD8.</text>
</comment>
<keyword evidence="5 10" id="KW-0547">Nucleotide-binding</keyword>
<dbReference type="GO" id="GO:0005524">
    <property type="term" value="F:ATP binding"/>
    <property type="evidence" value="ECO:0007669"/>
    <property type="project" value="UniProtKB-UniRule"/>
</dbReference>
<dbReference type="Pfam" id="PF00899">
    <property type="entry name" value="ThiF"/>
    <property type="match status" value="1"/>
</dbReference>
<proteinExistence type="inferred from homology"/>
<keyword evidence="7 10" id="KW-0067">ATP-binding</keyword>
<dbReference type="InterPro" id="IPR030468">
    <property type="entry name" value="Uba3_N"/>
</dbReference>
<dbReference type="SMART" id="SM01181">
    <property type="entry name" value="E2_bind"/>
    <property type="match status" value="1"/>
</dbReference>
<evidence type="ECO:0000256" key="6">
    <source>
        <dbReference type="ARBA" id="ARBA00022786"/>
    </source>
</evidence>